<dbReference type="EMBL" id="MU002151">
    <property type="protein sequence ID" value="KAF2789253.1"/>
    <property type="molecule type" value="Genomic_DNA"/>
</dbReference>
<sequence>MPESGVDKQMERDLRFSHFFPPSKLSKAEKKAARQNSTRKTTAKPHPPIPPPPPPPPPSTPLIHFPGRLPATRTSAPPTPKTPPRSPAAPSPTTSQRGSYASNPSDTPSSYMSAASHTAAAAPVAPTIAIHSTTRLRASLASQHSSSSPGSSHPLAQELVSPPAPAPAPPPPPPLPPPPSSLPTYPQPRPHARSASEGADPPRTWRRFRGADDEVWHRPGFLERARDARRRLARDVRQERLKRSIRVLGPTDPGVVEGYVWGGGGGGCAGDEVQEGGRRPGFMVRGGGT</sequence>
<evidence type="ECO:0000313" key="2">
    <source>
        <dbReference type="EMBL" id="KAF2789253.1"/>
    </source>
</evidence>
<evidence type="ECO:0000256" key="1">
    <source>
        <dbReference type="SAM" id="MobiDB-lite"/>
    </source>
</evidence>
<dbReference type="AlphaFoldDB" id="A0A6A6WZD9"/>
<feature type="region of interest" description="Disordered" evidence="1">
    <location>
        <begin position="1"/>
        <end position="122"/>
    </location>
</feature>
<evidence type="ECO:0000313" key="3">
    <source>
        <dbReference type="Proteomes" id="UP000799757"/>
    </source>
</evidence>
<keyword evidence="3" id="KW-1185">Reference proteome</keyword>
<feature type="compositionally biased region" description="Pro residues" evidence="1">
    <location>
        <begin position="162"/>
        <end position="189"/>
    </location>
</feature>
<feature type="region of interest" description="Disordered" evidence="1">
    <location>
        <begin position="270"/>
        <end position="289"/>
    </location>
</feature>
<proteinExistence type="predicted"/>
<name>A0A6A6WZD9_9PLEO</name>
<feature type="compositionally biased region" description="Pro residues" evidence="1">
    <location>
        <begin position="77"/>
        <end position="90"/>
    </location>
</feature>
<dbReference type="OrthoDB" id="3771671at2759"/>
<feature type="compositionally biased region" description="Basic and acidic residues" evidence="1">
    <location>
        <begin position="1"/>
        <end position="16"/>
    </location>
</feature>
<feature type="compositionally biased region" description="Low complexity" evidence="1">
    <location>
        <begin position="113"/>
        <end position="122"/>
    </location>
</feature>
<accession>A0A6A6WZD9</accession>
<reference evidence="2" key="1">
    <citation type="journal article" date="2020" name="Stud. Mycol.">
        <title>101 Dothideomycetes genomes: a test case for predicting lifestyles and emergence of pathogens.</title>
        <authorList>
            <person name="Haridas S."/>
            <person name="Albert R."/>
            <person name="Binder M."/>
            <person name="Bloem J."/>
            <person name="Labutti K."/>
            <person name="Salamov A."/>
            <person name="Andreopoulos B."/>
            <person name="Baker S."/>
            <person name="Barry K."/>
            <person name="Bills G."/>
            <person name="Bluhm B."/>
            <person name="Cannon C."/>
            <person name="Castanera R."/>
            <person name="Culley D."/>
            <person name="Daum C."/>
            <person name="Ezra D."/>
            <person name="Gonzalez J."/>
            <person name="Henrissat B."/>
            <person name="Kuo A."/>
            <person name="Liang C."/>
            <person name="Lipzen A."/>
            <person name="Lutzoni F."/>
            <person name="Magnuson J."/>
            <person name="Mondo S."/>
            <person name="Nolan M."/>
            <person name="Ohm R."/>
            <person name="Pangilinan J."/>
            <person name="Park H.-J."/>
            <person name="Ramirez L."/>
            <person name="Alfaro M."/>
            <person name="Sun H."/>
            <person name="Tritt A."/>
            <person name="Yoshinaga Y."/>
            <person name="Zwiers L.-H."/>
            <person name="Turgeon B."/>
            <person name="Goodwin S."/>
            <person name="Spatafora J."/>
            <person name="Crous P."/>
            <person name="Grigoriev I."/>
        </authorList>
    </citation>
    <scope>NUCLEOTIDE SEQUENCE</scope>
    <source>
        <strain evidence="2">CBS 109.77</strain>
    </source>
</reference>
<dbReference type="Proteomes" id="UP000799757">
    <property type="component" value="Unassembled WGS sequence"/>
</dbReference>
<gene>
    <name evidence="2" type="ORF">K505DRAFT_328366</name>
</gene>
<protein>
    <submittedName>
        <fullName evidence="2">Uncharacterized protein</fullName>
    </submittedName>
</protein>
<feature type="region of interest" description="Disordered" evidence="1">
    <location>
        <begin position="135"/>
        <end position="211"/>
    </location>
</feature>
<organism evidence="2 3">
    <name type="scientific">Melanomma pulvis-pyrius CBS 109.77</name>
    <dbReference type="NCBI Taxonomy" id="1314802"/>
    <lineage>
        <taxon>Eukaryota</taxon>
        <taxon>Fungi</taxon>
        <taxon>Dikarya</taxon>
        <taxon>Ascomycota</taxon>
        <taxon>Pezizomycotina</taxon>
        <taxon>Dothideomycetes</taxon>
        <taxon>Pleosporomycetidae</taxon>
        <taxon>Pleosporales</taxon>
        <taxon>Melanommataceae</taxon>
        <taxon>Melanomma</taxon>
    </lineage>
</organism>
<feature type="compositionally biased region" description="Polar residues" evidence="1">
    <location>
        <begin position="96"/>
        <end position="112"/>
    </location>
</feature>
<feature type="compositionally biased region" description="Low complexity" evidence="1">
    <location>
        <begin position="139"/>
        <end position="157"/>
    </location>
</feature>
<feature type="compositionally biased region" description="Pro residues" evidence="1">
    <location>
        <begin position="45"/>
        <end position="60"/>
    </location>
</feature>